<organism evidence="1 2">
    <name type="scientific">candidate division WS6 bacterium 36_33</name>
    <dbReference type="NCBI Taxonomy" id="1641388"/>
    <lineage>
        <taxon>Bacteria</taxon>
        <taxon>Candidatus Dojkabacteria</taxon>
    </lineage>
</organism>
<name>A0A101GZG6_9BACT</name>
<comment type="caution">
    <text evidence="1">The sequence shown here is derived from an EMBL/GenBank/DDBJ whole genome shotgun (WGS) entry which is preliminary data.</text>
</comment>
<evidence type="ECO:0000313" key="2">
    <source>
        <dbReference type="Proteomes" id="UP000053469"/>
    </source>
</evidence>
<proteinExistence type="predicted"/>
<dbReference type="EMBL" id="LGGI01000016">
    <property type="protein sequence ID" value="KUK67364.1"/>
    <property type="molecule type" value="Genomic_DNA"/>
</dbReference>
<protein>
    <submittedName>
        <fullName evidence="1">Uncharacterized protein</fullName>
    </submittedName>
</protein>
<accession>A0A101GZG6</accession>
<sequence>MKNSEIELKCPEEIKENKGVSREEKFFRFIFASSILLVATRSDYVPAEAEASRVEGGLWLIPRLANTSRRDYCGGGYSGNGSS</sequence>
<evidence type="ECO:0000313" key="1">
    <source>
        <dbReference type="EMBL" id="KUK67364.1"/>
    </source>
</evidence>
<gene>
    <name evidence="1" type="ORF">XD87_0171</name>
</gene>
<dbReference type="Proteomes" id="UP000053469">
    <property type="component" value="Unassembled WGS sequence"/>
</dbReference>
<dbReference type="AlphaFoldDB" id="A0A101GZG6"/>
<reference evidence="2" key="1">
    <citation type="journal article" date="2015" name="MBio">
        <title>Genome-Resolved Metagenomic Analysis Reveals Roles for Candidate Phyla and Other Microbial Community Members in Biogeochemical Transformations in Oil Reservoirs.</title>
        <authorList>
            <person name="Hu P."/>
            <person name="Tom L."/>
            <person name="Singh A."/>
            <person name="Thomas B.C."/>
            <person name="Baker B.J."/>
            <person name="Piceno Y.M."/>
            <person name="Andersen G.L."/>
            <person name="Banfield J.F."/>
        </authorList>
    </citation>
    <scope>NUCLEOTIDE SEQUENCE [LARGE SCALE GENOMIC DNA]</scope>
</reference>